<accession>A0A1B8H3B5</accession>
<gene>
    <name evidence="1" type="ORF">AYY17_10420</name>
</gene>
<reference evidence="1 2" key="1">
    <citation type="submission" date="2016-06" db="EMBL/GenBank/DDBJ databases">
        <authorList>
            <person name="Kjaerup R.B."/>
            <person name="Dalgaard T.S."/>
            <person name="Juul-Madsen H.R."/>
        </authorList>
    </citation>
    <scope>NUCLEOTIDE SEQUENCE [LARGE SCALE GENOMIC DNA]</scope>
    <source>
        <strain evidence="1 2">GCSL-Mp3</strain>
    </source>
</reference>
<name>A0A1B8H3B5_9GAMM</name>
<dbReference type="Proteomes" id="UP000092247">
    <property type="component" value="Unassembled WGS sequence"/>
</dbReference>
<sequence length="226" mass="25472">MTTTTQKRNVHDRSSGNSFSVISADRLQNIIGEIADNIRAGKTNVSTESMSQTDMLFVFDMLVKNSTEHAIQSQSKEKNRLLRRVKSKIMFAQTLEADGGVLSTAEAADALGKTKTTVNTWRKNRKLLAIDLDGEFYYPIFQFTDDEKNSDGGVLKGLKALLDHLRKFSDRMQYSFFMEERNTVLNGFKPKRNTFTVAEVLKSNSDGIVMDELLRLARLFGTQDPA</sequence>
<organism evidence="1 2">
    <name type="scientific">Morganella psychrotolerans</name>
    <dbReference type="NCBI Taxonomy" id="368603"/>
    <lineage>
        <taxon>Bacteria</taxon>
        <taxon>Pseudomonadati</taxon>
        <taxon>Pseudomonadota</taxon>
        <taxon>Gammaproteobacteria</taxon>
        <taxon>Enterobacterales</taxon>
        <taxon>Morganellaceae</taxon>
        <taxon>Morganella</taxon>
    </lineage>
</organism>
<evidence type="ECO:0000313" key="2">
    <source>
        <dbReference type="Proteomes" id="UP000092247"/>
    </source>
</evidence>
<proteinExistence type="predicted"/>
<protein>
    <recommendedName>
        <fullName evidence="3">DNA-binding protein</fullName>
    </recommendedName>
</protein>
<evidence type="ECO:0000313" key="1">
    <source>
        <dbReference type="EMBL" id="OBU03546.1"/>
    </source>
</evidence>
<dbReference type="RefSeq" id="WP_067426078.1">
    <property type="nucleotide sequence ID" value="NZ_LZEX01000043.1"/>
</dbReference>
<evidence type="ECO:0008006" key="3">
    <source>
        <dbReference type="Google" id="ProtNLM"/>
    </source>
</evidence>
<dbReference type="AlphaFoldDB" id="A0A1B8H3B5"/>
<comment type="caution">
    <text evidence="1">The sequence shown here is derived from an EMBL/GenBank/DDBJ whole genome shotgun (WGS) entry which is preliminary data.</text>
</comment>
<dbReference type="EMBL" id="LZEX01000043">
    <property type="protein sequence ID" value="OBU03546.1"/>
    <property type="molecule type" value="Genomic_DNA"/>
</dbReference>